<organism evidence="3">
    <name type="scientific">Eucalyptus grandis</name>
    <name type="common">Flooded gum</name>
    <dbReference type="NCBI Taxonomy" id="71139"/>
    <lineage>
        <taxon>Eukaryota</taxon>
        <taxon>Viridiplantae</taxon>
        <taxon>Streptophyta</taxon>
        <taxon>Embryophyta</taxon>
        <taxon>Tracheophyta</taxon>
        <taxon>Spermatophyta</taxon>
        <taxon>Magnoliopsida</taxon>
        <taxon>eudicotyledons</taxon>
        <taxon>Gunneridae</taxon>
        <taxon>Pentapetalae</taxon>
        <taxon>rosids</taxon>
        <taxon>malvids</taxon>
        <taxon>Myrtales</taxon>
        <taxon>Myrtaceae</taxon>
        <taxon>Myrtoideae</taxon>
        <taxon>Eucalypteae</taxon>
        <taxon>Eucalyptus</taxon>
    </lineage>
</organism>
<dbReference type="FunCoup" id="A0A059BVH1">
    <property type="interactions" value="108"/>
</dbReference>
<keyword evidence="1" id="KW-0732">Signal</keyword>
<dbReference type="KEGG" id="egr:104450278"/>
<dbReference type="OMA" id="CHHLNIR"/>
<feature type="chain" id="PRO_5001568671" description="Bifunctional inhibitor/plant lipid transfer protein/seed storage helical domain-containing protein" evidence="1">
    <location>
        <begin position="28"/>
        <end position="104"/>
    </location>
</feature>
<proteinExistence type="predicted"/>
<dbReference type="AlphaFoldDB" id="A0A059BVH1"/>
<dbReference type="eggNOG" id="ENOG502S7QX">
    <property type="taxonomic scope" value="Eukaryota"/>
</dbReference>
<accession>A0A059BVH1</accession>
<feature type="domain" description="Bifunctional inhibitor/plant lipid transfer protein/seed storage helical" evidence="2">
    <location>
        <begin position="31"/>
        <end position="101"/>
    </location>
</feature>
<name>A0A059BVH1_EUCGR</name>
<reference evidence="3" key="1">
    <citation type="submission" date="2013-07" db="EMBL/GenBank/DDBJ databases">
        <title>The genome of Eucalyptus grandis.</title>
        <authorList>
            <person name="Schmutz J."/>
            <person name="Hayes R."/>
            <person name="Myburg A."/>
            <person name="Tuskan G."/>
            <person name="Grattapaglia D."/>
            <person name="Rokhsar D.S."/>
        </authorList>
    </citation>
    <scope>NUCLEOTIDE SEQUENCE</scope>
    <source>
        <tissue evidence="3">Leaf extractions</tissue>
    </source>
</reference>
<sequence>MGKSSGKSLILGLALVLLVAMMGGAKATTICKIPTDKLTFCLPAVAGDHPSPPTKQCCKVISKADMPCLCQYRSVLPNYGIKPANAMALPKKCGLKAPPKCSNN</sequence>
<dbReference type="SUPFAM" id="SSF47699">
    <property type="entry name" value="Bifunctional inhibitor/lipid-transfer protein/seed storage 2S albumin"/>
    <property type="match status" value="1"/>
</dbReference>
<dbReference type="Gramene" id="KCW70258">
    <property type="protein sequence ID" value="KCW70258"/>
    <property type="gene ID" value="EUGRSUZ_F03514"/>
</dbReference>
<dbReference type="SMART" id="SM00499">
    <property type="entry name" value="AAI"/>
    <property type="match status" value="1"/>
</dbReference>
<dbReference type="Pfam" id="PF14368">
    <property type="entry name" value="LTP_2"/>
    <property type="match status" value="1"/>
</dbReference>
<gene>
    <name evidence="3" type="ORF">EUGRSUZ_F03514</name>
</gene>
<dbReference type="GO" id="GO:0005504">
    <property type="term" value="F:fatty acid binding"/>
    <property type="evidence" value="ECO:0007669"/>
    <property type="project" value="InterPro"/>
</dbReference>
<dbReference type="InterPro" id="IPR016140">
    <property type="entry name" value="Bifunc_inhib/LTP/seed_store"/>
</dbReference>
<dbReference type="PANTHER" id="PTHR33122">
    <property type="entry name" value="LIPID BINDING PROTEIN-RELATED"/>
    <property type="match status" value="1"/>
</dbReference>
<dbReference type="Gene3D" id="1.10.110.10">
    <property type="entry name" value="Plant lipid-transfer and hydrophobic proteins"/>
    <property type="match status" value="1"/>
</dbReference>
<dbReference type="GO" id="GO:0009627">
    <property type="term" value="P:systemic acquired resistance"/>
    <property type="evidence" value="ECO:0007669"/>
    <property type="project" value="InterPro"/>
</dbReference>
<dbReference type="OrthoDB" id="656626at2759"/>
<dbReference type="InterPro" id="IPR039265">
    <property type="entry name" value="DIR1-like"/>
</dbReference>
<evidence type="ECO:0000313" key="3">
    <source>
        <dbReference type="EMBL" id="KCW70258.1"/>
    </source>
</evidence>
<dbReference type="STRING" id="71139.A0A059BVH1"/>
<dbReference type="InParanoid" id="A0A059BVH1"/>
<dbReference type="PANTHER" id="PTHR33122:SF43">
    <property type="entry name" value="BIFUNCTIONAL INHIBITOR_PLANT LIPID TRANSFER PROTEIN_SEED STORAGE HELICAL DOMAIN-CONTAINING PROTEIN"/>
    <property type="match status" value="1"/>
</dbReference>
<dbReference type="EMBL" id="KK198758">
    <property type="protein sequence ID" value="KCW70258.1"/>
    <property type="molecule type" value="Genomic_DNA"/>
</dbReference>
<dbReference type="InterPro" id="IPR044741">
    <property type="entry name" value="NsLTP-like"/>
</dbReference>
<protein>
    <recommendedName>
        <fullName evidence="2">Bifunctional inhibitor/plant lipid transfer protein/seed storage helical domain-containing protein</fullName>
    </recommendedName>
</protein>
<feature type="signal peptide" evidence="1">
    <location>
        <begin position="1"/>
        <end position="27"/>
    </location>
</feature>
<evidence type="ECO:0000259" key="2">
    <source>
        <dbReference type="SMART" id="SM00499"/>
    </source>
</evidence>
<dbReference type="InterPro" id="IPR036312">
    <property type="entry name" value="Bifun_inhib/LTP/seed_sf"/>
</dbReference>
<evidence type="ECO:0000256" key="1">
    <source>
        <dbReference type="SAM" id="SignalP"/>
    </source>
</evidence>
<dbReference type="CDD" id="cd04660">
    <property type="entry name" value="nsLTP_like"/>
    <property type="match status" value="1"/>
</dbReference>